<evidence type="ECO:0000313" key="2">
    <source>
        <dbReference type="Proteomes" id="UP000826462"/>
    </source>
</evidence>
<gene>
    <name evidence="1" type="ORF">KZJ38_34715</name>
</gene>
<dbReference type="RefSeq" id="WP_219801530.1">
    <property type="nucleotide sequence ID" value="NZ_CP080096.1"/>
</dbReference>
<keyword evidence="2" id="KW-1185">Reference proteome</keyword>
<protein>
    <submittedName>
        <fullName evidence="1">Uncharacterized protein</fullName>
    </submittedName>
</protein>
<dbReference type="Proteomes" id="UP000826462">
    <property type="component" value="Chromosome 2"/>
</dbReference>
<proteinExistence type="predicted"/>
<accession>A0ABX8UXM8</accession>
<sequence length="66" mass="7439">MTIPDRRRYGVDNSFQRRNVPDPFAALMFVTDVCHTCKPCDLHTLGTRLTVLCKNSALAGGRDEEK</sequence>
<organism evidence="1 2">
    <name type="scientific">Paraburkholderia edwinii</name>
    <dbReference type="NCBI Taxonomy" id="2861782"/>
    <lineage>
        <taxon>Bacteria</taxon>
        <taxon>Pseudomonadati</taxon>
        <taxon>Pseudomonadota</taxon>
        <taxon>Betaproteobacteria</taxon>
        <taxon>Burkholderiales</taxon>
        <taxon>Burkholderiaceae</taxon>
        <taxon>Paraburkholderia</taxon>
    </lineage>
</organism>
<reference evidence="1 2" key="1">
    <citation type="submission" date="2021-07" db="EMBL/GenBank/DDBJ databases">
        <title>Paraburkholderia edwinii protects Aspergillus sp. from phenazines by acting as a toxin sponge.</title>
        <authorList>
            <person name="Dahlstrom K.M."/>
            <person name="Newman D.K."/>
        </authorList>
    </citation>
    <scope>NUCLEOTIDE SEQUENCE [LARGE SCALE GENOMIC DNA]</scope>
    <source>
        <strain evidence="1 2">Pe01</strain>
    </source>
</reference>
<dbReference type="EMBL" id="CP080096">
    <property type="protein sequence ID" value="QYD72102.1"/>
    <property type="molecule type" value="Genomic_DNA"/>
</dbReference>
<name>A0ABX8UXM8_9BURK</name>
<evidence type="ECO:0000313" key="1">
    <source>
        <dbReference type="EMBL" id="QYD72102.1"/>
    </source>
</evidence>